<dbReference type="CDD" id="cd00037">
    <property type="entry name" value="CLECT"/>
    <property type="match status" value="1"/>
</dbReference>
<reference evidence="2 3" key="1">
    <citation type="submission" date="2024-05" db="EMBL/GenBank/DDBJ databases">
        <authorList>
            <person name="Wallberg A."/>
        </authorList>
    </citation>
    <scope>NUCLEOTIDE SEQUENCE [LARGE SCALE GENOMIC DNA]</scope>
</reference>
<comment type="caution">
    <text evidence="2">The sequence shown here is derived from an EMBL/GenBank/DDBJ whole genome shotgun (WGS) entry which is preliminary data.</text>
</comment>
<evidence type="ECO:0000256" key="1">
    <source>
        <dbReference type="SAM" id="SignalP"/>
    </source>
</evidence>
<name>A0AAV2R7U7_MEGNR</name>
<dbReference type="Gene3D" id="3.10.100.10">
    <property type="entry name" value="Mannose-Binding Protein A, subunit A"/>
    <property type="match status" value="1"/>
</dbReference>
<dbReference type="Proteomes" id="UP001497623">
    <property type="component" value="Unassembled WGS sequence"/>
</dbReference>
<dbReference type="InterPro" id="IPR016187">
    <property type="entry name" value="CTDL_fold"/>
</dbReference>
<evidence type="ECO:0008006" key="4">
    <source>
        <dbReference type="Google" id="ProtNLM"/>
    </source>
</evidence>
<organism evidence="2 3">
    <name type="scientific">Meganyctiphanes norvegica</name>
    <name type="common">Northern krill</name>
    <name type="synonym">Thysanopoda norvegica</name>
    <dbReference type="NCBI Taxonomy" id="48144"/>
    <lineage>
        <taxon>Eukaryota</taxon>
        <taxon>Metazoa</taxon>
        <taxon>Ecdysozoa</taxon>
        <taxon>Arthropoda</taxon>
        <taxon>Crustacea</taxon>
        <taxon>Multicrustacea</taxon>
        <taxon>Malacostraca</taxon>
        <taxon>Eumalacostraca</taxon>
        <taxon>Eucarida</taxon>
        <taxon>Euphausiacea</taxon>
        <taxon>Euphausiidae</taxon>
        <taxon>Meganyctiphanes</taxon>
    </lineage>
</organism>
<keyword evidence="1" id="KW-0732">Signal</keyword>
<evidence type="ECO:0000313" key="3">
    <source>
        <dbReference type="Proteomes" id="UP001497623"/>
    </source>
</evidence>
<dbReference type="EMBL" id="CAXKWB010016088">
    <property type="protein sequence ID" value="CAL4115361.1"/>
    <property type="molecule type" value="Genomic_DNA"/>
</dbReference>
<dbReference type="SUPFAM" id="SSF56436">
    <property type="entry name" value="C-type lectin-like"/>
    <property type="match status" value="1"/>
</dbReference>
<dbReference type="AlphaFoldDB" id="A0AAV2R7U7"/>
<feature type="chain" id="PRO_5043886896" description="C-type lectin domain-containing protein" evidence="1">
    <location>
        <begin position="18"/>
        <end position="363"/>
    </location>
</feature>
<proteinExistence type="predicted"/>
<sequence>MWLYLLTLILLVNYSQQQDLCSQTLLDNLSRIMDARLAALEIRMNQMASFLNGFEAKQDTNNIEIMGKLAGMSATLHHINSTIGGVADKEDLSNQEMEVKLDGMSDTLHHMNSSIGNVVTEQNVNNQEMVGILTDMSDTMNNMNLTIRGAEYKQESNNQELVGILTNMSATLIHMDSTIEGVVTKQVANNNSLKEIKNYILALQQLQNTSIERIVDITERLPCRIADGFFIFPGTNECFKSIREKMNWAAADARCKAEGASLRRPKDALALRIFLMKKYGDGQHWVDAKADGQFMTWVGDQEHMSASSPLWWPNHGGYVDTQYCMRYLTDQSHLERNPDHPYAVGGCTSTTYSLHPLCELKME</sequence>
<dbReference type="InterPro" id="IPR016186">
    <property type="entry name" value="C-type_lectin-like/link_sf"/>
</dbReference>
<accession>A0AAV2R7U7</accession>
<protein>
    <recommendedName>
        <fullName evidence="4">C-type lectin domain-containing protein</fullName>
    </recommendedName>
</protein>
<keyword evidence="3" id="KW-1185">Reference proteome</keyword>
<feature type="signal peptide" evidence="1">
    <location>
        <begin position="1"/>
        <end position="17"/>
    </location>
</feature>
<evidence type="ECO:0000313" key="2">
    <source>
        <dbReference type="EMBL" id="CAL4115361.1"/>
    </source>
</evidence>
<gene>
    <name evidence="2" type="ORF">MNOR_LOCUS20640</name>
</gene>